<dbReference type="EMBL" id="JAIOIV010000014">
    <property type="protein sequence ID" value="MBZ0154802.1"/>
    <property type="molecule type" value="Genomic_DNA"/>
</dbReference>
<dbReference type="AlphaFoldDB" id="A0A953M0R3"/>
<dbReference type="PANTHER" id="PTHR45663:SF11">
    <property type="entry name" value="GEO12009P1"/>
    <property type="match status" value="1"/>
</dbReference>
<organism evidence="2 3">
    <name type="scientific">Candidatus Nitrobium versatile</name>
    <dbReference type="NCBI Taxonomy" id="2884831"/>
    <lineage>
        <taxon>Bacteria</taxon>
        <taxon>Pseudomonadati</taxon>
        <taxon>Nitrospirota</taxon>
        <taxon>Nitrospiria</taxon>
        <taxon>Nitrospirales</taxon>
        <taxon>Nitrospiraceae</taxon>
        <taxon>Candidatus Nitrobium</taxon>
    </lineage>
</organism>
<dbReference type="Pfam" id="PF00085">
    <property type="entry name" value="Thioredoxin"/>
    <property type="match status" value="1"/>
</dbReference>
<proteinExistence type="predicted"/>
<dbReference type="InterPro" id="IPR049299">
    <property type="entry name" value="Thio2_N"/>
</dbReference>
<gene>
    <name evidence="2" type="ORF">K8I29_01135</name>
</gene>
<dbReference type="GO" id="GO:0045454">
    <property type="term" value="P:cell redox homeostasis"/>
    <property type="evidence" value="ECO:0007669"/>
    <property type="project" value="TreeGrafter"/>
</dbReference>
<dbReference type="Gene3D" id="3.40.30.10">
    <property type="entry name" value="Glutaredoxin"/>
    <property type="match status" value="1"/>
</dbReference>
<evidence type="ECO:0000313" key="2">
    <source>
        <dbReference type="EMBL" id="MBZ0154802.1"/>
    </source>
</evidence>
<evidence type="ECO:0000313" key="3">
    <source>
        <dbReference type="Proteomes" id="UP000705867"/>
    </source>
</evidence>
<dbReference type="InterPro" id="IPR013766">
    <property type="entry name" value="Thioredoxin_domain"/>
</dbReference>
<protein>
    <submittedName>
        <fullName evidence="2">Thiol reductase thioredoxin</fullName>
    </submittedName>
</protein>
<accession>A0A953M0R3</accession>
<dbReference type="CDD" id="cd02947">
    <property type="entry name" value="TRX_family"/>
    <property type="match status" value="1"/>
</dbReference>
<dbReference type="PROSITE" id="PS51352">
    <property type="entry name" value="THIOREDOXIN_2"/>
    <property type="match status" value="1"/>
</dbReference>
<dbReference type="Gene3D" id="2.30.30.380">
    <property type="entry name" value="Zn-finger domain of Sec23/24"/>
    <property type="match status" value="1"/>
</dbReference>
<dbReference type="GO" id="GO:0015035">
    <property type="term" value="F:protein-disulfide reductase activity"/>
    <property type="evidence" value="ECO:0007669"/>
    <property type="project" value="TreeGrafter"/>
</dbReference>
<dbReference type="InterPro" id="IPR036249">
    <property type="entry name" value="Thioredoxin-like_sf"/>
</dbReference>
<reference evidence="2" key="2">
    <citation type="submission" date="2021-08" db="EMBL/GenBank/DDBJ databases">
        <authorList>
            <person name="Dalcin Martins P."/>
        </authorList>
    </citation>
    <scope>NUCLEOTIDE SEQUENCE</scope>
    <source>
        <strain evidence="2">MAG_39</strain>
    </source>
</reference>
<feature type="domain" description="Thioredoxin" evidence="1">
    <location>
        <begin position="33"/>
        <end position="146"/>
    </location>
</feature>
<dbReference type="SUPFAM" id="SSF52833">
    <property type="entry name" value="Thioredoxin-like"/>
    <property type="match status" value="1"/>
</dbReference>
<dbReference type="PANTHER" id="PTHR45663">
    <property type="entry name" value="GEO12009P1"/>
    <property type="match status" value="1"/>
</dbReference>
<reference evidence="2" key="1">
    <citation type="journal article" date="2021" name="bioRxiv">
        <title>Unraveling nitrogen, sulfur and carbon metabolic pathways and microbial community transcriptional responses to substrate deprivation and toxicity stresses in a bioreactor mimicking anoxic brackish coastal sediment conditions.</title>
        <authorList>
            <person name="Martins P.D."/>
            <person name="Echeveste M.J."/>
            <person name="Arshad A."/>
            <person name="Kurth J."/>
            <person name="Ouboter H."/>
            <person name="Jetten M.S.M."/>
            <person name="Welte C.U."/>
        </authorList>
    </citation>
    <scope>NUCLEOTIDE SEQUENCE</scope>
    <source>
        <strain evidence="2">MAG_39</strain>
    </source>
</reference>
<evidence type="ECO:0000259" key="1">
    <source>
        <dbReference type="PROSITE" id="PS51352"/>
    </source>
</evidence>
<sequence>MTEDPVLLRCPSCGTVNRVPASRLPEHPKCGKCKVPLSFPRVPVDVTDATFPREVLQWPGAVLVQFWSPRCGICRSMAPSIREIARKGAGRLKVALVNVDTEQSLAYRFRIQGVPAFFLYRNGVKVNEITGGMQEYQLKSWIDTSL</sequence>
<dbReference type="GO" id="GO:0005829">
    <property type="term" value="C:cytosol"/>
    <property type="evidence" value="ECO:0007669"/>
    <property type="project" value="TreeGrafter"/>
</dbReference>
<name>A0A953M0R3_9BACT</name>
<dbReference type="Pfam" id="PF21352">
    <property type="entry name" value="Zn_ribbon_Thio2"/>
    <property type="match status" value="1"/>
</dbReference>
<dbReference type="Proteomes" id="UP000705867">
    <property type="component" value="Unassembled WGS sequence"/>
</dbReference>
<comment type="caution">
    <text evidence="2">The sequence shown here is derived from an EMBL/GenBank/DDBJ whole genome shotgun (WGS) entry which is preliminary data.</text>
</comment>